<dbReference type="EMBL" id="KV426301">
    <property type="protein sequence ID" value="KZV82852.1"/>
    <property type="molecule type" value="Genomic_DNA"/>
</dbReference>
<organism evidence="1 2">
    <name type="scientific">Exidia glandulosa HHB12029</name>
    <dbReference type="NCBI Taxonomy" id="1314781"/>
    <lineage>
        <taxon>Eukaryota</taxon>
        <taxon>Fungi</taxon>
        <taxon>Dikarya</taxon>
        <taxon>Basidiomycota</taxon>
        <taxon>Agaricomycotina</taxon>
        <taxon>Agaricomycetes</taxon>
        <taxon>Auriculariales</taxon>
        <taxon>Exidiaceae</taxon>
        <taxon>Exidia</taxon>
    </lineage>
</organism>
<dbReference type="AlphaFoldDB" id="A0A165CPG4"/>
<proteinExistence type="predicted"/>
<sequence>MRVTVCVQVRIAACADERRNSDHRYEDRAWCRADGEEQMLEKVGQNTILGQSPEKYAESLLTRRLRYPWLSPNLRKSYKALHEYLQMRTNDILTEVLVNIYETREMAQAYLERQKKKEKEEARTNVIT</sequence>
<keyword evidence="2" id="KW-1185">Reference proteome</keyword>
<reference evidence="1 2" key="1">
    <citation type="journal article" date="2016" name="Mol. Biol. Evol.">
        <title>Comparative Genomics of Early-Diverging Mushroom-Forming Fungi Provides Insights into the Origins of Lignocellulose Decay Capabilities.</title>
        <authorList>
            <person name="Nagy L.G."/>
            <person name="Riley R."/>
            <person name="Tritt A."/>
            <person name="Adam C."/>
            <person name="Daum C."/>
            <person name="Floudas D."/>
            <person name="Sun H."/>
            <person name="Yadav J.S."/>
            <person name="Pangilinan J."/>
            <person name="Larsson K.H."/>
            <person name="Matsuura K."/>
            <person name="Barry K."/>
            <person name="Labutti K."/>
            <person name="Kuo R."/>
            <person name="Ohm R.A."/>
            <person name="Bhattacharya S.S."/>
            <person name="Shirouzu T."/>
            <person name="Yoshinaga Y."/>
            <person name="Martin F.M."/>
            <person name="Grigoriev I.V."/>
            <person name="Hibbett D.S."/>
        </authorList>
    </citation>
    <scope>NUCLEOTIDE SEQUENCE [LARGE SCALE GENOMIC DNA]</scope>
    <source>
        <strain evidence="1 2">HHB12029</strain>
    </source>
</reference>
<dbReference type="InParanoid" id="A0A165CPG4"/>
<evidence type="ECO:0000313" key="1">
    <source>
        <dbReference type="EMBL" id="KZV82852.1"/>
    </source>
</evidence>
<dbReference type="Proteomes" id="UP000077266">
    <property type="component" value="Unassembled WGS sequence"/>
</dbReference>
<evidence type="ECO:0000313" key="2">
    <source>
        <dbReference type="Proteomes" id="UP000077266"/>
    </source>
</evidence>
<protein>
    <submittedName>
        <fullName evidence="1">Uncharacterized protein</fullName>
    </submittedName>
</protein>
<accession>A0A165CPG4</accession>
<name>A0A165CPG4_EXIGL</name>
<gene>
    <name evidence="1" type="ORF">EXIGLDRAFT_702173</name>
</gene>